<sequence>MGRFKSTLDAVQRMHRLCRLGGHPAPAWLDAWSDMESIHMLSALKRKKSPREAWPKTPRIEYPEDPLVQSYYARNPDAKDHMVMLNSFEPPPARVFAWRQLRLMREQGLSRKQAQRAVQAREDSGQRRDVGKQNIVLQLQRQEERALIEALNRLPED</sequence>
<dbReference type="PANTHER" id="PTHR35693">
    <property type="entry name" value="EXPRESSED PROTEIN"/>
    <property type="match status" value="1"/>
</dbReference>
<comment type="caution">
    <text evidence="1">The sequence shown here is derived from an EMBL/GenBank/DDBJ whole genome shotgun (WGS) entry which is preliminary data.</text>
</comment>
<gene>
    <name evidence="1" type="ORF">CVIRNUC_011042</name>
</gene>
<evidence type="ECO:0000313" key="1">
    <source>
        <dbReference type="EMBL" id="CAK0787820.1"/>
    </source>
</evidence>
<dbReference type="AlphaFoldDB" id="A0AAV1INW5"/>
<protein>
    <submittedName>
        <fullName evidence="1">Uncharacterized protein</fullName>
    </submittedName>
</protein>
<reference evidence="1 2" key="1">
    <citation type="submission" date="2023-10" db="EMBL/GenBank/DDBJ databases">
        <authorList>
            <person name="Maclean D."/>
            <person name="Macfadyen A."/>
        </authorList>
    </citation>
    <scope>NUCLEOTIDE SEQUENCE [LARGE SCALE GENOMIC DNA]</scope>
</reference>
<proteinExistence type="predicted"/>
<name>A0AAV1INW5_9CHLO</name>
<keyword evidence="2" id="KW-1185">Reference proteome</keyword>
<organism evidence="1 2">
    <name type="scientific">Coccomyxa viridis</name>
    <dbReference type="NCBI Taxonomy" id="1274662"/>
    <lineage>
        <taxon>Eukaryota</taxon>
        <taxon>Viridiplantae</taxon>
        <taxon>Chlorophyta</taxon>
        <taxon>core chlorophytes</taxon>
        <taxon>Trebouxiophyceae</taxon>
        <taxon>Trebouxiophyceae incertae sedis</taxon>
        <taxon>Coccomyxaceae</taxon>
        <taxon>Coccomyxa</taxon>
    </lineage>
</organism>
<dbReference type="Proteomes" id="UP001314263">
    <property type="component" value="Unassembled WGS sequence"/>
</dbReference>
<evidence type="ECO:0000313" key="2">
    <source>
        <dbReference type="Proteomes" id="UP001314263"/>
    </source>
</evidence>
<dbReference type="PANTHER" id="PTHR35693:SF1">
    <property type="entry name" value="EXPRESSED PROTEIN"/>
    <property type="match status" value="1"/>
</dbReference>
<dbReference type="EMBL" id="CAUYUE010000018">
    <property type="protein sequence ID" value="CAK0787820.1"/>
    <property type="molecule type" value="Genomic_DNA"/>
</dbReference>
<accession>A0AAV1INW5</accession>